<dbReference type="Proteomes" id="UP001439008">
    <property type="component" value="Unassembled WGS sequence"/>
</dbReference>
<accession>A0ABV2ANQ9</accession>
<evidence type="ECO:0000313" key="2">
    <source>
        <dbReference type="Proteomes" id="UP001439008"/>
    </source>
</evidence>
<sequence>MAELFKANQIFQDDFLDRDVAEFLTTEYSIKIPEGCICDDKEEHLILESNDDLDTNSDCSDISSDDYSENGHLLENNDTQIFSGLKRKNEQISFPGDFKSDRNDFSSKEEQILLPKNAKKIKISADDNFCNLFNIIVDKIINKIIKEESKTVQIKEENFQFIENSPKNIEDKNEPILVNKNLTEDQIDDICSENDIISTILQEKSSESLKMDSKLIQNKNSQLSDIWDHLDSEDFQENELVIDEKDKNYYLKKLLEDVDDIEDIELNKKRYKIWFGDRCDETSNDNAEFENIFDY</sequence>
<reference evidence="1 2" key="1">
    <citation type="journal article" date="2024" name="BMC Biol.">
        <title>Comparative genomics of Ascetosporea gives new insight into the evolutionary basis for animal parasitism in Rhizaria.</title>
        <authorList>
            <person name="Hiltunen Thoren M."/>
            <person name="Onut-Brannstrom I."/>
            <person name="Alfjorden A."/>
            <person name="Peckova H."/>
            <person name="Swords F."/>
            <person name="Hooper C."/>
            <person name="Holzer A.S."/>
            <person name="Bass D."/>
            <person name="Burki F."/>
        </authorList>
    </citation>
    <scope>NUCLEOTIDE SEQUENCE [LARGE SCALE GENOMIC DNA]</scope>
    <source>
        <strain evidence="1">20-A016</strain>
    </source>
</reference>
<evidence type="ECO:0000313" key="1">
    <source>
        <dbReference type="EMBL" id="MES1921290.1"/>
    </source>
</evidence>
<dbReference type="EMBL" id="JBDODL010001224">
    <property type="protein sequence ID" value="MES1921290.1"/>
    <property type="molecule type" value="Genomic_DNA"/>
</dbReference>
<protein>
    <submittedName>
        <fullName evidence="1">Uncharacterized protein</fullName>
    </submittedName>
</protein>
<proteinExistence type="predicted"/>
<comment type="caution">
    <text evidence="1">The sequence shown here is derived from an EMBL/GenBank/DDBJ whole genome shotgun (WGS) entry which is preliminary data.</text>
</comment>
<gene>
    <name evidence="1" type="ORF">MHBO_002840</name>
</gene>
<name>A0ABV2ANQ9_9EUKA</name>
<organism evidence="1 2">
    <name type="scientific">Bonamia ostreae</name>
    <dbReference type="NCBI Taxonomy" id="126728"/>
    <lineage>
        <taxon>Eukaryota</taxon>
        <taxon>Sar</taxon>
        <taxon>Rhizaria</taxon>
        <taxon>Endomyxa</taxon>
        <taxon>Ascetosporea</taxon>
        <taxon>Haplosporida</taxon>
        <taxon>Bonamia</taxon>
    </lineage>
</organism>
<keyword evidence="2" id="KW-1185">Reference proteome</keyword>